<keyword evidence="7 11" id="KW-0378">Hydrolase</keyword>
<sequence>MLPKTVLSFIVLTTSGAAASSACKGKHVRIQPPANALVVDASGQSANSFTTVNAAVAALANTTAEQYLFLMPGTYSEQVYVPKLAGSLTIQGYTCDSRSYAENQATITGNLSRTTPGLTSNDQTATLRLWTSNVKLYNLNIANTFGQASTNGQALALSAQNTNQGFYGCRFEGYQDTIYANEGRQVYAESFINGAVDFIFGLRARAWFEQCDIETIGPGFITANGRDAENNTSFYVFNQCHVNGTSGVASTVLGRPWRQFSRVVFQRSYLGDVVKSVGWERWDAVQSLANLYYGEYKNKGPGAVGPRANFSTELTAPIKLETLLGKQYKKEWWVDSTYL</sequence>
<dbReference type="FunFam" id="2.160.20.10:FF:000014">
    <property type="entry name" value="Pectinesterase"/>
    <property type="match status" value="1"/>
</dbReference>
<dbReference type="Pfam" id="PF01095">
    <property type="entry name" value="Pectinesterase"/>
    <property type="match status" value="1"/>
</dbReference>
<dbReference type="OrthoDB" id="2019149at2759"/>
<evidence type="ECO:0000256" key="4">
    <source>
        <dbReference type="ARBA" id="ARBA00013229"/>
    </source>
</evidence>
<dbReference type="RefSeq" id="XP_029754604.1">
    <property type="nucleotide sequence ID" value="XM_029903266.1"/>
</dbReference>
<evidence type="ECO:0000256" key="11">
    <source>
        <dbReference type="RuleBase" id="RU000589"/>
    </source>
</evidence>
<dbReference type="PROSITE" id="PS51257">
    <property type="entry name" value="PROKAR_LIPOPROTEIN"/>
    <property type="match status" value="1"/>
</dbReference>
<dbReference type="GO" id="GO:0005576">
    <property type="term" value="C:extracellular region"/>
    <property type="evidence" value="ECO:0007669"/>
    <property type="project" value="UniProtKB-SubCell"/>
</dbReference>
<organism evidence="13 14">
    <name type="scientific">Aureobasidium pullulans EXF-150</name>
    <dbReference type="NCBI Taxonomy" id="1043002"/>
    <lineage>
        <taxon>Eukaryota</taxon>
        <taxon>Fungi</taxon>
        <taxon>Dikarya</taxon>
        <taxon>Ascomycota</taxon>
        <taxon>Pezizomycotina</taxon>
        <taxon>Dothideomycetes</taxon>
        <taxon>Dothideomycetidae</taxon>
        <taxon>Dothideales</taxon>
        <taxon>Saccotheciaceae</taxon>
        <taxon>Aureobasidium</taxon>
    </lineage>
</organism>
<comment type="subcellular location">
    <subcellularLocation>
        <location evidence="1 11">Secreted</location>
    </subcellularLocation>
</comment>
<comment type="similarity">
    <text evidence="3">Belongs to the pectinesterase family.</text>
</comment>
<feature type="domain" description="Pectinesterase catalytic" evidence="12">
    <location>
        <begin position="45"/>
        <end position="303"/>
    </location>
</feature>
<gene>
    <name evidence="13" type="ORF">M438DRAFT_329880</name>
</gene>
<comment type="catalytic activity">
    <reaction evidence="9 11">
        <text>[(1-&gt;4)-alpha-D-galacturonosyl methyl ester](n) + n H2O = [(1-&gt;4)-alpha-D-galacturonosyl](n) + n methanol + n H(+)</text>
        <dbReference type="Rhea" id="RHEA:22380"/>
        <dbReference type="Rhea" id="RHEA-COMP:14570"/>
        <dbReference type="Rhea" id="RHEA-COMP:14573"/>
        <dbReference type="ChEBI" id="CHEBI:15377"/>
        <dbReference type="ChEBI" id="CHEBI:15378"/>
        <dbReference type="ChEBI" id="CHEBI:17790"/>
        <dbReference type="ChEBI" id="CHEBI:140522"/>
        <dbReference type="ChEBI" id="CHEBI:140523"/>
        <dbReference type="EC" id="3.1.1.11"/>
    </reaction>
</comment>
<evidence type="ECO:0000256" key="10">
    <source>
        <dbReference type="PROSITE-ProRule" id="PRU10040"/>
    </source>
</evidence>
<evidence type="ECO:0000256" key="3">
    <source>
        <dbReference type="ARBA" id="ARBA00008891"/>
    </source>
</evidence>
<name>A0A074X8N5_AURPU</name>
<dbReference type="PANTHER" id="PTHR31321">
    <property type="entry name" value="ACYL-COA THIOESTER HYDROLASE YBHC-RELATED"/>
    <property type="match status" value="1"/>
</dbReference>
<evidence type="ECO:0000256" key="8">
    <source>
        <dbReference type="ARBA" id="ARBA00023085"/>
    </source>
</evidence>
<dbReference type="GO" id="GO:0030599">
    <property type="term" value="F:pectinesterase activity"/>
    <property type="evidence" value="ECO:0007669"/>
    <property type="project" value="UniProtKB-UniRule"/>
</dbReference>
<feature type="signal peptide" evidence="11">
    <location>
        <begin position="1"/>
        <end position="18"/>
    </location>
</feature>
<accession>A0A074X8N5</accession>
<keyword evidence="11" id="KW-0961">Cell wall biogenesis/degradation</keyword>
<protein>
    <recommendedName>
        <fullName evidence="4 11">Pectinesterase</fullName>
        <ecNumber evidence="4 11">3.1.1.11</ecNumber>
    </recommendedName>
</protein>
<dbReference type="InterPro" id="IPR000070">
    <property type="entry name" value="Pectinesterase_cat"/>
</dbReference>
<feature type="active site" evidence="10">
    <location>
        <position position="197"/>
    </location>
</feature>
<comment type="pathway">
    <text evidence="2 11">Glycan metabolism; pectin degradation; 2-dehydro-3-deoxy-D-gluconate from pectin: step 1/5.</text>
</comment>
<dbReference type="HOGENOM" id="CLU_012243_1_0_1"/>
<dbReference type="PANTHER" id="PTHR31321:SF127">
    <property type="entry name" value="PECTINESTERASE"/>
    <property type="match status" value="1"/>
</dbReference>
<keyword evidence="5 11" id="KW-0964">Secreted</keyword>
<keyword evidence="6 11" id="KW-0732">Signal</keyword>
<evidence type="ECO:0000259" key="12">
    <source>
        <dbReference type="Pfam" id="PF01095"/>
    </source>
</evidence>
<comment type="function">
    <text evidence="11">Involved in maceration and soft-rotting of plant tissue.</text>
</comment>
<dbReference type="GeneID" id="40745572"/>
<reference evidence="13 14" key="1">
    <citation type="journal article" date="2014" name="BMC Genomics">
        <title>Genome sequencing of four Aureobasidium pullulans varieties: biotechnological potential, stress tolerance, and description of new species.</title>
        <authorList>
            <person name="Gostin Ar C."/>
            <person name="Ohm R.A."/>
            <person name="Kogej T."/>
            <person name="Sonjak S."/>
            <person name="Turk M."/>
            <person name="Zajc J."/>
            <person name="Zalar P."/>
            <person name="Grube M."/>
            <person name="Sun H."/>
            <person name="Han J."/>
            <person name="Sharma A."/>
            <person name="Chiniquy J."/>
            <person name="Ngan C.Y."/>
            <person name="Lipzen A."/>
            <person name="Barry K."/>
            <person name="Grigoriev I.V."/>
            <person name="Gunde-Cimerman N."/>
        </authorList>
    </citation>
    <scope>NUCLEOTIDE SEQUENCE [LARGE SCALE GENOMIC DNA]</scope>
    <source>
        <strain evidence="13 14">EXF-150</strain>
    </source>
</reference>
<dbReference type="PROSITE" id="PS00503">
    <property type="entry name" value="PECTINESTERASE_2"/>
    <property type="match status" value="1"/>
</dbReference>
<evidence type="ECO:0000256" key="7">
    <source>
        <dbReference type="ARBA" id="ARBA00022801"/>
    </source>
</evidence>
<dbReference type="EMBL" id="KL585025">
    <property type="protein sequence ID" value="KEQ78417.1"/>
    <property type="molecule type" value="Genomic_DNA"/>
</dbReference>
<dbReference type="InterPro" id="IPR033131">
    <property type="entry name" value="Pectinesterase_Asp_AS"/>
</dbReference>
<dbReference type="InterPro" id="IPR012334">
    <property type="entry name" value="Pectin_lyas_fold"/>
</dbReference>
<evidence type="ECO:0000313" key="14">
    <source>
        <dbReference type="Proteomes" id="UP000030706"/>
    </source>
</evidence>
<dbReference type="Proteomes" id="UP000030706">
    <property type="component" value="Unassembled WGS sequence"/>
</dbReference>
<evidence type="ECO:0000256" key="5">
    <source>
        <dbReference type="ARBA" id="ARBA00022525"/>
    </source>
</evidence>
<dbReference type="EC" id="3.1.1.11" evidence="4 11"/>
<dbReference type="GO" id="GO:0045490">
    <property type="term" value="P:pectin catabolic process"/>
    <property type="evidence" value="ECO:0007669"/>
    <property type="project" value="UniProtKB-UniRule"/>
</dbReference>
<dbReference type="InterPro" id="IPR011050">
    <property type="entry name" value="Pectin_lyase_fold/virulence"/>
</dbReference>
<evidence type="ECO:0000256" key="9">
    <source>
        <dbReference type="ARBA" id="ARBA00047928"/>
    </source>
</evidence>
<keyword evidence="14" id="KW-1185">Reference proteome</keyword>
<evidence type="ECO:0000256" key="6">
    <source>
        <dbReference type="ARBA" id="ARBA00022729"/>
    </source>
</evidence>
<feature type="chain" id="PRO_5005104485" description="Pectinesterase" evidence="11">
    <location>
        <begin position="19"/>
        <end position="339"/>
    </location>
</feature>
<keyword evidence="8 11" id="KW-0063">Aspartyl esterase</keyword>
<proteinExistence type="inferred from homology"/>
<dbReference type="Gene3D" id="2.160.20.10">
    <property type="entry name" value="Single-stranded right-handed beta-helix, Pectin lyase-like"/>
    <property type="match status" value="1"/>
</dbReference>
<dbReference type="UniPathway" id="UPA00545">
    <property type="reaction ID" value="UER00823"/>
</dbReference>
<dbReference type="STRING" id="1043002.A0A074X8N5"/>
<evidence type="ECO:0000256" key="2">
    <source>
        <dbReference type="ARBA" id="ARBA00005184"/>
    </source>
</evidence>
<evidence type="ECO:0000313" key="13">
    <source>
        <dbReference type="EMBL" id="KEQ78417.1"/>
    </source>
</evidence>
<dbReference type="GO" id="GO:0042545">
    <property type="term" value="P:cell wall modification"/>
    <property type="evidence" value="ECO:0007669"/>
    <property type="project" value="UniProtKB-UniRule"/>
</dbReference>
<dbReference type="SUPFAM" id="SSF51126">
    <property type="entry name" value="Pectin lyase-like"/>
    <property type="match status" value="1"/>
</dbReference>
<evidence type="ECO:0000256" key="1">
    <source>
        <dbReference type="ARBA" id="ARBA00004613"/>
    </source>
</evidence>
<dbReference type="AlphaFoldDB" id="A0A074X8N5"/>